<keyword evidence="3" id="KW-1185">Reference proteome</keyword>
<feature type="signal peptide" evidence="1">
    <location>
        <begin position="1"/>
        <end position="27"/>
    </location>
</feature>
<keyword evidence="1" id="KW-0732">Signal</keyword>
<accession>A0A8T0I4B4</accession>
<evidence type="ECO:0008006" key="4">
    <source>
        <dbReference type="Google" id="ProtNLM"/>
    </source>
</evidence>
<dbReference type="InterPro" id="IPR044248">
    <property type="entry name" value="DPH3/4-like"/>
</dbReference>
<gene>
    <name evidence="2" type="ORF">KC19_5G193700</name>
</gene>
<dbReference type="PANTHER" id="PTHR21454">
    <property type="entry name" value="DPH3 HOMOLOG-RELATED"/>
    <property type="match status" value="1"/>
</dbReference>
<dbReference type="PANTHER" id="PTHR21454:SF41">
    <property type="entry name" value="EXPP1 PROTEIN"/>
    <property type="match status" value="1"/>
</dbReference>
<reference evidence="2" key="1">
    <citation type="submission" date="2020-06" db="EMBL/GenBank/DDBJ databases">
        <title>WGS assembly of Ceratodon purpureus strain R40.</title>
        <authorList>
            <person name="Carey S.B."/>
            <person name="Jenkins J."/>
            <person name="Shu S."/>
            <person name="Lovell J.T."/>
            <person name="Sreedasyam A."/>
            <person name="Maumus F."/>
            <person name="Tiley G.P."/>
            <person name="Fernandez-Pozo N."/>
            <person name="Barry K."/>
            <person name="Chen C."/>
            <person name="Wang M."/>
            <person name="Lipzen A."/>
            <person name="Daum C."/>
            <person name="Saski C.A."/>
            <person name="Payton A.C."/>
            <person name="Mcbreen J.C."/>
            <person name="Conrad R.E."/>
            <person name="Kollar L.M."/>
            <person name="Olsson S."/>
            <person name="Huttunen S."/>
            <person name="Landis J.B."/>
            <person name="Wickett N.J."/>
            <person name="Johnson M.G."/>
            <person name="Rensing S.A."/>
            <person name="Grimwood J."/>
            <person name="Schmutz J."/>
            <person name="Mcdaniel S.F."/>
        </authorList>
    </citation>
    <scope>NUCLEOTIDE SEQUENCE</scope>
    <source>
        <strain evidence="2">R40</strain>
    </source>
</reference>
<dbReference type="GO" id="GO:0005829">
    <property type="term" value="C:cytosol"/>
    <property type="evidence" value="ECO:0007669"/>
    <property type="project" value="TreeGrafter"/>
</dbReference>
<dbReference type="AlphaFoldDB" id="A0A8T0I4B4"/>
<comment type="caution">
    <text evidence="2">The sequence shown here is derived from an EMBL/GenBank/DDBJ whole genome shotgun (WGS) entry which is preliminary data.</text>
</comment>
<name>A0A8T0I4B4_CERPU</name>
<dbReference type="GO" id="GO:0017183">
    <property type="term" value="P:protein histidyl modification to diphthamide"/>
    <property type="evidence" value="ECO:0007669"/>
    <property type="project" value="InterPro"/>
</dbReference>
<dbReference type="GO" id="GO:0046872">
    <property type="term" value="F:metal ion binding"/>
    <property type="evidence" value="ECO:0007669"/>
    <property type="project" value="InterPro"/>
</dbReference>
<organism evidence="2 3">
    <name type="scientific">Ceratodon purpureus</name>
    <name type="common">Fire moss</name>
    <name type="synonym">Dicranum purpureum</name>
    <dbReference type="NCBI Taxonomy" id="3225"/>
    <lineage>
        <taxon>Eukaryota</taxon>
        <taxon>Viridiplantae</taxon>
        <taxon>Streptophyta</taxon>
        <taxon>Embryophyta</taxon>
        <taxon>Bryophyta</taxon>
        <taxon>Bryophytina</taxon>
        <taxon>Bryopsida</taxon>
        <taxon>Dicranidae</taxon>
        <taxon>Pseudoditrichales</taxon>
        <taxon>Ditrichaceae</taxon>
        <taxon>Ceratodon</taxon>
    </lineage>
</organism>
<sequence length="251" mass="27633">MEVVSSGCHGWVLLATVLIALSVGAEANANSVYSPCMDTTVLKNDGFTLGLVIASNRSFFLNRVQLSPCDLRLQDSLRDGKIALFRPKVDEISLLLVNHTELNPENFEGGGYAVAYAGKKQAVVSAPHFLANSSYRITSLSLVMDFDQGRLRSILWKNDGCKSCHGNSSFVCVRGECAIRSTNCKEAGGIVDCSLSIQLTWSGTDQRQQVLSSWYQMSNLNQYSLYGLYSNLKSTLTSQFNFIIRSTKWSN</sequence>
<feature type="chain" id="PRO_5035916942" description="Expp1 protein" evidence="1">
    <location>
        <begin position="28"/>
        <end position="251"/>
    </location>
</feature>
<proteinExistence type="predicted"/>
<dbReference type="EMBL" id="CM026425">
    <property type="protein sequence ID" value="KAG0577946.1"/>
    <property type="molecule type" value="Genomic_DNA"/>
</dbReference>
<evidence type="ECO:0000256" key="1">
    <source>
        <dbReference type="SAM" id="SignalP"/>
    </source>
</evidence>
<evidence type="ECO:0000313" key="3">
    <source>
        <dbReference type="Proteomes" id="UP000822688"/>
    </source>
</evidence>
<protein>
    <recommendedName>
        <fullName evidence="4">Expp1 protein</fullName>
    </recommendedName>
</protein>
<dbReference type="Proteomes" id="UP000822688">
    <property type="component" value="Chromosome 5"/>
</dbReference>
<evidence type="ECO:0000313" key="2">
    <source>
        <dbReference type="EMBL" id="KAG0577946.1"/>
    </source>
</evidence>